<dbReference type="InterPro" id="IPR029058">
    <property type="entry name" value="AB_hydrolase_fold"/>
</dbReference>
<dbReference type="SUPFAM" id="SSF53474">
    <property type="entry name" value="alpha/beta-Hydrolases"/>
    <property type="match status" value="1"/>
</dbReference>
<keyword evidence="6" id="KW-1185">Reference proteome</keyword>
<comment type="caution">
    <text evidence="5">The sequence shown here is derived from an EMBL/GenBank/DDBJ whole genome shotgun (WGS) entry which is preliminary data.</text>
</comment>
<sequence>MRSRASRRSRTLRAVAAATIQPIAAAAPVEERTLPVARRIVDQVMCSVAPVLDGTTVERIRDGVDGELVCAELVRAANVGDPSAAILYVHGGGFVAGSARGYRGFASRLSMATRLPVLVVDYRLAPEYPSPAAQMDVVAAHQWLLNRGYDPDRVIISGDSAGGFLATDFALTNARIGALAPLGMVLFSPMADLRLGLASAAQRRSRDAFLSHALSAKAIRHFTAHPAELRIEPGLALPPTLIQYGGAEFFAPDAVALAERLHAAGAYCELQEWPDQTHVFQMMPALVPEARFAFGAVGRFTDAVLASAEASAS</sequence>
<protein>
    <submittedName>
        <fullName evidence="5">Alpha/beta hydrolase fold domain-containing protein</fullName>
    </submittedName>
</protein>
<dbReference type="InterPro" id="IPR013094">
    <property type="entry name" value="AB_hydrolase_3"/>
</dbReference>
<evidence type="ECO:0000313" key="5">
    <source>
        <dbReference type="EMBL" id="MTE16759.1"/>
    </source>
</evidence>
<comment type="similarity">
    <text evidence="1">Belongs to the 'GDXG' lipolytic enzyme family.</text>
</comment>
<dbReference type="InterPro" id="IPR050300">
    <property type="entry name" value="GDXG_lipolytic_enzyme"/>
</dbReference>
<proteinExistence type="inferred from homology"/>
<evidence type="ECO:0000256" key="1">
    <source>
        <dbReference type="ARBA" id="ARBA00010515"/>
    </source>
</evidence>
<dbReference type="PROSITE" id="PS01174">
    <property type="entry name" value="LIPASE_GDXG_SER"/>
    <property type="match status" value="1"/>
</dbReference>
<dbReference type="Gene3D" id="3.40.50.1820">
    <property type="entry name" value="alpha/beta hydrolase"/>
    <property type="match status" value="1"/>
</dbReference>
<organism evidence="5 6">
    <name type="scientific">Nocardia aurantiaca</name>
    <dbReference type="NCBI Taxonomy" id="2675850"/>
    <lineage>
        <taxon>Bacteria</taxon>
        <taxon>Bacillati</taxon>
        <taxon>Actinomycetota</taxon>
        <taxon>Actinomycetes</taxon>
        <taxon>Mycobacteriales</taxon>
        <taxon>Nocardiaceae</taxon>
        <taxon>Nocardia</taxon>
    </lineage>
</organism>
<keyword evidence="2 5" id="KW-0378">Hydrolase</keyword>
<reference evidence="5 6" key="1">
    <citation type="submission" date="2019-11" db="EMBL/GenBank/DDBJ databases">
        <title>Nocardia sp. nov. CT2-14 isolated from soil.</title>
        <authorList>
            <person name="Kanchanasin P."/>
            <person name="Tanasupawat S."/>
            <person name="Yuki M."/>
            <person name="Kudo T."/>
        </authorList>
    </citation>
    <scope>NUCLEOTIDE SEQUENCE [LARGE SCALE GENOMIC DNA]</scope>
    <source>
        <strain evidence="5 6">CT2-14</strain>
    </source>
</reference>
<dbReference type="GO" id="GO:0004806">
    <property type="term" value="F:triacylglycerol lipase activity"/>
    <property type="evidence" value="ECO:0007669"/>
    <property type="project" value="TreeGrafter"/>
</dbReference>
<gene>
    <name evidence="5" type="ORF">GLP40_28885</name>
</gene>
<evidence type="ECO:0000313" key="6">
    <source>
        <dbReference type="Proteomes" id="UP000432464"/>
    </source>
</evidence>
<dbReference type="Proteomes" id="UP000432464">
    <property type="component" value="Unassembled WGS sequence"/>
</dbReference>
<evidence type="ECO:0000256" key="3">
    <source>
        <dbReference type="PROSITE-ProRule" id="PRU10038"/>
    </source>
</evidence>
<dbReference type="EMBL" id="WMBB01000016">
    <property type="protein sequence ID" value="MTE16759.1"/>
    <property type="molecule type" value="Genomic_DNA"/>
</dbReference>
<dbReference type="PANTHER" id="PTHR48081">
    <property type="entry name" value="AB HYDROLASE SUPERFAMILY PROTEIN C4A8.06C"/>
    <property type="match status" value="1"/>
</dbReference>
<feature type="domain" description="Alpha/beta hydrolase fold-3" evidence="4">
    <location>
        <begin position="86"/>
        <end position="281"/>
    </location>
</feature>
<evidence type="ECO:0000259" key="4">
    <source>
        <dbReference type="Pfam" id="PF07859"/>
    </source>
</evidence>
<name>A0A6I3LA90_9NOCA</name>
<evidence type="ECO:0000256" key="2">
    <source>
        <dbReference type="ARBA" id="ARBA00022801"/>
    </source>
</evidence>
<dbReference type="InterPro" id="IPR033140">
    <property type="entry name" value="Lipase_GDXG_put_SER_AS"/>
</dbReference>
<feature type="active site" evidence="3">
    <location>
        <position position="160"/>
    </location>
</feature>
<dbReference type="Pfam" id="PF07859">
    <property type="entry name" value="Abhydrolase_3"/>
    <property type="match status" value="1"/>
</dbReference>
<accession>A0A6I3LA90</accession>
<dbReference type="PANTHER" id="PTHR48081:SF30">
    <property type="entry name" value="ACETYL-HYDROLASE LIPR-RELATED"/>
    <property type="match status" value="1"/>
</dbReference>
<dbReference type="AlphaFoldDB" id="A0A6I3LA90"/>